<feature type="domain" description="FAD-dependent urate hydroxylase HpyO/Asp monooxygenase CreE-like FAD/NAD(P)-binding" evidence="2">
    <location>
        <begin position="39"/>
        <end position="191"/>
    </location>
</feature>
<evidence type="ECO:0000313" key="3">
    <source>
        <dbReference type="EMBL" id="KAA5614281.1"/>
    </source>
</evidence>
<evidence type="ECO:0000256" key="1">
    <source>
        <dbReference type="SAM" id="MobiDB-lite"/>
    </source>
</evidence>
<organism evidence="3 4">
    <name type="scientific">Rhodovastum atsumiense</name>
    <dbReference type="NCBI Taxonomy" id="504468"/>
    <lineage>
        <taxon>Bacteria</taxon>
        <taxon>Pseudomonadati</taxon>
        <taxon>Pseudomonadota</taxon>
        <taxon>Alphaproteobacteria</taxon>
        <taxon>Acetobacterales</taxon>
        <taxon>Acetobacteraceae</taxon>
        <taxon>Rhodovastum</taxon>
    </lineage>
</organism>
<dbReference type="Gene3D" id="3.50.50.60">
    <property type="entry name" value="FAD/NAD(P)-binding domain"/>
    <property type="match status" value="1"/>
</dbReference>
<dbReference type="Proteomes" id="UP000325255">
    <property type="component" value="Unassembled WGS sequence"/>
</dbReference>
<dbReference type="SUPFAM" id="SSF51905">
    <property type="entry name" value="FAD/NAD(P)-binding domain"/>
    <property type="match status" value="2"/>
</dbReference>
<reference evidence="3 4" key="1">
    <citation type="submission" date="2019-09" db="EMBL/GenBank/DDBJ databases">
        <title>Genome sequence of Rhodovastum atsumiense, a diverse member of the Acetobacteraceae family of non-sulfur purple photosynthetic bacteria.</title>
        <authorList>
            <person name="Meyer T."/>
            <person name="Kyndt J."/>
        </authorList>
    </citation>
    <scope>NUCLEOTIDE SEQUENCE [LARGE SCALE GENOMIC DNA]</scope>
    <source>
        <strain evidence="3 4">DSM 21279</strain>
    </source>
</reference>
<sequence length="481" mass="52031">MAALPRPRKRRPERRARPDPRARPVGNARAVTGEAAPVAVIGAGFSGTLVALQLARHLPPHRPILLCERSGAFGPGLAYTSGHPDHLLNVRAANMSPFPEAPSHFQDWLDRQPAGEAGQRHLAAPGSFASRALYGRYLGELLEAEVAACPGRLQRIHAQVTCLRPAEGGFALDFADGSTRFATACVLAIGNLPAAGTCTPLVRYDPWATTTTTGLRPDIPVLIIGTGLTMIDLAVEIFARGVPGPVVALSRHGLLPHAHAPAPACPPIAFSDTERRSALALLTRLRAEVAAQDGNWRGVVDAIRPMTQTLWQDMPLPERTRFLRHLRTFWDIHRHRMAPSVAAMVESMRQSGFLQVLRGRVLDIAEDGELAEVSWQPRRAATSRSLIVQRVIVATGVEKAVRTSDRLLRGLLDLGVARLDVLGMGLDVTAELRLLNARGRPVDGLWALGPIVRGVFWECTAVPDIRAQAVQVARAVAETLE</sequence>
<keyword evidence="4" id="KW-1185">Reference proteome</keyword>
<gene>
    <name evidence="3" type="ORF">F1189_01410</name>
</gene>
<dbReference type="EMBL" id="VWPK01000002">
    <property type="protein sequence ID" value="KAA5614281.1"/>
    <property type="molecule type" value="Genomic_DNA"/>
</dbReference>
<proteinExistence type="predicted"/>
<dbReference type="InterPro" id="IPR038732">
    <property type="entry name" value="HpyO/CreE_NAD-binding"/>
</dbReference>
<feature type="compositionally biased region" description="Basic residues" evidence="1">
    <location>
        <begin position="1"/>
        <end position="14"/>
    </location>
</feature>
<dbReference type="InterPro" id="IPR052189">
    <property type="entry name" value="L-asp_N-monooxygenase_NS-form"/>
</dbReference>
<comment type="caution">
    <text evidence="3">The sequence shown here is derived from an EMBL/GenBank/DDBJ whole genome shotgun (WGS) entry which is preliminary data.</text>
</comment>
<dbReference type="PANTHER" id="PTHR40254:SF1">
    <property type="entry name" value="BLR0577 PROTEIN"/>
    <property type="match status" value="1"/>
</dbReference>
<feature type="region of interest" description="Disordered" evidence="1">
    <location>
        <begin position="1"/>
        <end position="30"/>
    </location>
</feature>
<evidence type="ECO:0000313" key="4">
    <source>
        <dbReference type="Proteomes" id="UP000325255"/>
    </source>
</evidence>
<evidence type="ECO:0000259" key="2">
    <source>
        <dbReference type="Pfam" id="PF13454"/>
    </source>
</evidence>
<accession>A0A5M6J187</accession>
<name>A0A5M6J187_9PROT</name>
<dbReference type="OrthoDB" id="101972at2"/>
<dbReference type="Pfam" id="PF13454">
    <property type="entry name" value="NAD_binding_9"/>
    <property type="match status" value="1"/>
</dbReference>
<dbReference type="PANTHER" id="PTHR40254">
    <property type="entry name" value="BLR0577 PROTEIN"/>
    <property type="match status" value="1"/>
</dbReference>
<dbReference type="InterPro" id="IPR036188">
    <property type="entry name" value="FAD/NAD-bd_sf"/>
</dbReference>
<dbReference type="AlphaFoldDB" id="A0A5M6J187"/>
<protein>
    <submittedName>
        <fullName evidence="3">Pyridine nucleotide-disulfide oxidoreductase</fullName>
    </submittedName>
</protein>